<gene>
    <name evidence="1" type="ORF">Tsubulata_008906</name>
</gene>
<dbReference type="AlphaFoldDB" id="A0A9Q0J5K0"/>
<evidence type="ECO:0008006" key="3">
    <source>
        <dbReference type="Google" id="ProtNLM"/>
    </source>
</evidence>
<dbReference type="CDD" id="cd06222">
    <property type="entry name" value="RNase_H_like"/>
    <property type="match status" value="1"/>
</dbReference>
<accession>A0A9Q0J5K0</accession>
<dbReference type="OrthoDB" id="1741277at2759"/>
<sequence>MLAIRLISQSLHIVHPLYALLFDIHELLARPWDCSIARVYREGNSCADFLAKFGVSQLSPVCIWSSPPDDLLPLLYSDVTGAATLRA</sequence>
<name>A0A9Q0J5K0_9ROSI</name>
<protein>
    <recommendedName>
        <fullName evidence="3">RNase H type-1 domain-containing protein</fullName>
    </recommendedName>
</protein>
<proteinExistence type="predicted"/>
<reference evidence="1" key="2">
    <citation type="journal article" date="2023" name="Plants (Basel)">
        <title>Annotation of the Turnera subulata (Passifloraceae) Draft Genome Reveals the S-Locus Evolved after the Divergence of Turneroideae from Passifloroideae in a Stepwise Manner.</title>
        <authorList>
            <person name="Henning P.M."/>
            <person name="Roalson E.H."/>
            <person name="Mir W."/>
            <person name="McCubbin A.G."/>
            <person name="Shore J.S."/>
        </authorList>
    </citation>
    <scope>NUCLEOTIDE SEQUENCE</scope>
    <source>
        <strain evidence="1">F60SS</strain>
    </source>
</reference>
<organism evidence="1 2">
    <name type="scientific">Turnera subulata</name>
    <dbReference type="NCBI Taxonomy" id="218843"/>
    <lineage>
        <taxon>Eukaryota</taxon>
        <taxon>Viridiplantae</taxon>
        <taxon>Streptophyta</taxon>
        <taxon>Embryophyta</taxon>
        <taxon>Tracheophyta</taxon>
        <taxon>Spermatophyta</taxon>
        <taxon>Magnoliopsida</taxon>
        <taxon>eudicotyledons</taxon>
        <taxon>Gunneridae</taxon>
        <taxon>Pentapetalae</taxon>
        <taxon>rosids</taxon>
        <taxon>fabids</taxon>
        <taxon>Malpighiales</taxon>
        <taxon>Passifloraceae</taxon>
        <taxon>Turnera</taxon>
    </lineage>
</organism>
<dbReference type="InterPro" id="IPR044730">
    <property type="entry name" value="RNase_H-like_dom_plant"/>
</dbReference>
<dbReference type="EMBL" id="JAKUCV010006073">
    <property type="protein sequence ID" value="KAJ4828827.1"/>
    <property type="molecule type" value="Genomic_DNA"/>
</dbReference>
<keyword evidence="2" id="KW-1185">Reference proteome</keyword>
<evidence type="ECO:0000313" key="2">
    <source>
        <dbReference type="Proteomes" id="UP001141552"/>
    </source>
</evidence>
<comment type="caution">
    <text evidence="1">The sequence shown here is derived from an EMBL/GenBank/DDBJ whole genome shotgun (WGS) entry which is preliminary data.</text>
</comment>
<reference evidence="1" key="1">
    <citation type="submission" date="2022-02" db="EMBL/GenBank/DDBJ databases">
        <authorList>
            <person name="Henning P.M."/>
            <person name="McCubbin A.G."/>
            <person name="Shore J.S."/>
        </authorList>
    </citation>
    <scope>NUCLEOTIDE SEQUENCE</scope>
    <source>
        <strain evidence="1">F60SS</strain>
        <tissue evidence="1">Leaves</tissue>
    </source>
</reference>
<dbReference type="PANTHER" id="PTHR34023">
    <property type="entry name" value="RNASE H DOMAIN-CONTAINING PROTEIN"/>
    <property type="match status" value="1"/>
</dbReference>
<dbReference type="Proteomes" id="UP001141552">
    <property type="component" value="Unassembled WGS sequence"/>
</dbReference>
<evidence type="ECO:0000313" key="1">
    <source>
        <dbReference type="EMBL" id="KAJ4828827.1"/>
    </source>
</evidence>
<dbReference type="PANTHER" id="PTHR34023:SF4">
    <property type="entry name" value="RNASE H TYPE-1 DOMAIN-CONTAINING PROTEIN"/>
    <property type="match status" value="1"/>
</dbReference>